<dbReference type="InterPro" id="IPR002110">
    <property type="entry name" value="Ankyrin_rpt"/>
</dbReference>
<evidence type="ECO:0000313" key="3">
    <source>
        <dbReference type="Proteomes" id="UP000019471"/>
    </source>
</evidence>
<dbReference type="SMART" id="SM00248">
    <property type="entry name" value="ANK"/>
    <property type="match status" value="2"/>
</dbReference>
<dbReference type="eggNOG" id="KOG4412">
    <property type="taxonomic scope" value="Eukaryota"/>
</dbReference>
<dbReference type="Gene3D" id="1.25.40.20">
    <property type="entry name" value="Ankyrin repeat-containing domain"/>
    <property type="match status" value="2"/>
</dbReference>
<dbReference type="HOGENOM" id="CLU_000134_18_9_1"/>
<dbReference type="AlphaFoldDB" id="W9WPX2"/>
<feature type="non-terminal residue" evidence="2">
    <location>
        <position position="108"/>
    </location>
</feature>
<sequence length="108" mass="11878">MVHALLVAGADANAKNLSGWTPLHYGGWKNHLHLVQLLLTYGADVNMCDVDNHSPMYNCAVKYMDEAARILLSHGASLDIPDKEGRLVWEYAMMSASARVLKVFAVHG</sequence>
<evidence type="ECO:0000256" key="1">
    <source>
        <dbReference type="PROSITE-ProRule" id="PRU00023"/>
    </source>
</evidence>
<dbReference type="InterPro" id="IPR036770">
    <property type="entry name" value="Ankyrin_rpt-contain_sf"/>
</dbReference>
<name>W9WPX2_9EURO</name>
<dbReference type="Pfam" id="PF12796">
    <property type="entry name" value="Ank_2"/>
    <property type="match status" value="1"/>
</dbReference>
<organism evidence="2 3">
    <name type="scientific">Cladophialophora psammophila CBS 110553</name>
    <dbReference type="NCBI Taxonomy" id="1182543"/>
    <lineage>
        <taxon>Eukaryota</taxon>
        <taxon>Fungi</taxon>
        <taxon>Dikarya</taxon>
        <taxon>Ascomycota</taxon>
        <taxon>Pezizomycotina</taxon>
        <taxon>Eurotiomycetes</taxon>
        <taxon>Chaetothyriomycetidae</taxon>
        <taxon>Chaetothyriales</taxon>
        <taxon>Herpotrichiellaceae</taxon>
        <taxon>Cladophialophora</taxon>
    </lineage>
</organism>
<dbReference type="RefSeq" id="XP_007748684.1">
    <property type="nucleotide sequence ID" value="XM_007750494.1"/>
</dbReference>
<evidence type="ECO:0000313" key="2">
    <source>
        <dbReference type="EMBL" id="EXJ66721.1"/>
    </source>
</evidence>
<feature type="repeat" description="ANK" evidence="1">
    <location>
        <begin position="18"/>
        <end position="50"/>
    </location>
</feature>
<comment type="caution">
    <text evidence="2">The sequence shown here is derived from an EMBL/GenBank/DDBJ whole genome shotgun (WGS) entry which is preliminary data.</text>
</comment>
<dbReference type="Proteomes" id="UP000019471">
    <property type="component" value="Unassembled WGS sequence"/>
</dbReference>
<proteinExistence type="predicted"/>
<dbReference type="SUPFAM" id="SSF48403">
    <property type="entry name" value="Ankyrin repeat"/>
    <property type="match status" value="1"/>
</dbReference>
<dbReference type="PANTHER" id="PTHR22677">
    <property type="entry name" value="ANKYRIN REPEAT DOMAIN-CONTAINING PROTEIN 60"/>
    <property type="match status" value="1"/>
</dbReference>
<dbReference type="PANTHER" id="PTHR22677:SF4">
    <property type="entry name" value="USHER SYNDROME TYPE-1G PROTEIN-LIKE PROTEIN"/>
    <property type="match status" value="1"/>
</dbReference>
<dbReference type="InterPro" id="IPR039323">
    <property type="entry name" value="ANKRD_45/46/60"/>
</dbReference>
<protein>
    <submittedName>
        <fullName evidence="2">Uncharacterized protein</fullName>
    </submittedName>
</protein>
<gene>
    <name evidence="2" type="ORF">A1O5_09916</name>
</gene>
<dbReference type="STRING" id="1182543.W9WPX2"/>
<accession>W9WPX2</accession>
<keyword evidence="1" id="KW-0040">ANK repeat</keyword>
<dbReference type="GeneID" id="19194611"/>
<dbReference type="PROSITE" id="PS50297">
    <property type="entry name" value="ANK_REP_REGION"/>
    <property type="match status" value="1"/>
</dbReference>
<reference evidence="2 3" key="1">
    <citation type="submission" date="2013-03" db="EMBL/GenBank/DDBJ databases">
        <title>The Genome Sequence of Cladophialophora psammophila CBS 110553.</title>
        <authorList>
            <consortium name="The Broad Institute Genomics Platform"/>
            <person name="Cuomo C."/>
            <person name="de Hoog S."/>
            <person name="Gorbushina A."/>
            <person name="Walker B."/>
            <person name="Young S.K."/>
            <person name="Zeng Q."/>
            <person name="Gargeya S."/>
            <person name="Fitzgerald M."/>
            <person name="Haas B."/>
            <person name="Abouelleil A."/>
            <person name="Allen A.W."/>
            <person name="Alvarado L."/>
            <person name="Arachchi H.M."/>
            <person name="Berlin A.M."/>
            <person name="Chapman S.B."/>
            <person name="Gainer-Dewar J."/>
            <person name="Goldberg J."/>
            <person name="Griggs A."/>
            <person name="Gujja S."/>
            <person name="Hansen M."/>
            <person name="Howarth C."/>
            <person name="Imamovic A."/>
            <person name="Ireland A."/>
            <person name="Larimer J."/>
            <person name="McCowan C."/>
            <person name="Murphy C."/>
            <person name="Pearson M."/>
            <person name="Poon T.W."/>
            <person name="Priest M."/>
            <person name="Roberts A."/>
            <person name="Saif S."/>
            <person name="Shea T."/>
            <person name="Sisk P."/>
            <person name="Sykes S."/>
            <person name="Wortman J."/>
            <person name="Nusbaum C."/>
            <person name="Birren B."/>
        </authorList>
    </citation>
    <scope>NUCLEOTIDE SEQUENCE [LARGE SCALE GENOMIC DNA]</scope>
    <source>
        <strain evidence="2 3">CBS 110553</strain>
    </source>
</reference>
<dbReference type="OrthoDB" id="4340554at2759"/>
<dbReference type="EMBL" id="AMGX01000018">
    <property type="protein sequence ID" value="EXJ66721.1"/>
    <property type="molecule type" value="Genomic_DNA"/>
</dbReference>
<keyword evidence="3" id="KW-1185">Reference proteome</keyword>
<dbReference type="PROSITE" id="PS50088">
    <property type="entry name" value="ANK_REPEAT"/>
    <property type="match status" value="1"/>
</dbReference>